<protein>
    <recommendedName>
        <fullName evidence="3">Pseudouridine synthase</fullName>
        <ecNumber evidence="3">5.4.99.-</ecNumber>
    </recommendedName>
</protein>
<dbReference type="CDD" id="cd02869">
    <property type="entry name" value="PseudoU_synth_RluA_like"/>
    <property type="match status" value="1"/>
</dbReference>
<dbReference type="GO" id="GO:0016853">
    <property type="term" value="F:isomerase activity"/>
    <property type="evidence" value="ECO:0007669"/>
    <property type="project" value="UniProtKB-KW"/>
</dbReference>
<evidence type="ECO:0000313" key="5">
    <source>
        <dbReference type="EMBL" id="MEQ2441015.1"/>
    </source>
</evidence>
<comment type="catalytic activity">
    <reaction evidence="1 3">
        <text>a uridine in RNA = a pseudouridine in RNA</text>
        <dbReference type="Rhea" id="RHEA:48348"/>
        <dbReference type="Rhea" id="RHEA-COMP:12068"/>
        <dbReference type="Rhea" id="RHEA-COMP:12069"/>
        <dbReference type="ChEBI" id="CHEBI:65314"/>
        <dbReference type="ChEBI" id="CHEBI:65315"/>
    </reaction>
</comment>
<dbReference type="Pfam" id="PF00849">
    <property type="entry name" value="PseudoU_synth_2"/>
    <property type="match status" value="1"/>
</dbReference>
<dbReference type="SUPFAM" id="SSF55120">
    <property type="entry name" value="Pseudouridine synthase"/>
    <property type="match status" value="1"/>
</dbReference>
<dbReference type="InterPro" id="IPR050188">
    <property type="entry name" value="RluA_PseudoU_synthase"/>
</dbReference>
<keyword evidence="3 5" id="KW-0413">Isomerase</keyword>
<dbReference type="EC" id="5.4.99.-" evidence="3"/>
<dbReference type="PROSITE" id="PS01129">
    <property type="entry name" value="PSI_RLU"/>
    <property type="match status" value="1"/>
</dbReference>
<gene>
    <name evidence="5" type="ORF">WMO26_09275</name>
</gene>
<dbReference type="InterPro" id="IPR006225">
    <property type="entry name" value="PsdUridine_synth_RluC/D"/>
</dbReference>
<evidence type="ECO:0000256" key="1">
    <source>
        <dbReference type="ARBA" id="ARBA00000073"/>
    </source>
</evidence>
<dbReference type="InterPro" id="IPR006145">
    <property type="entry name" value="PsdUridine_synth_RsuA/RluA"/>
</dbReference>
<dbReference type="NCBIfam" id="TIGR00005">
    <property type="entry name" value="rluA_subfam"/>
    <property type="match status" value="1"/>
</dbReference>
<dbReference type="PANTHER" id="PTHR21600">
    <property type="entry name" value="MITOCHONDRIAL RNA PSEUDOURIDINE SYNTHASE"/>
    <property type="match status" value="1"/>
</dbReference>
<dbReference type="InterPro" id="IPR020103">
    <property type="entry name" value="PsdUridine_synth_cat_dom_sf"/>
</dbReference>
<organism evidence="5 6">
    <name type="scientific">Solibaculum intestinale</name>
    <dbReference type="NCBI Taxonomy" id="3133165"/>
    <lineage>
        <taxon>Bacteria</taxon>
        <taxon>Bacillati</taxon>
        <taxon>Bacillota</taxon>
        <taxon>Clostridia</taxon>
        <taxon>Eubacteriales</taxon>
        <taxon>Oscillospiraceae</taxon>
        <taxon>Solibaculum</taxon>
    </lineage>
</organism>
<accession>A0ABV1E2R5</accession>
<sequence>MAQTLRFVVPPESDGVKLKVFLRGRCALSYRLMVSLKHVENGITANGGHIRVIDRVHSGDVIELHIPDDPRPAVPIPDKRFQVLYEDDQVLVLDKPPAMAVHPSPGHYDGTLANAVAAYLEEKGERGAFRPINRLDRDTSGIVVAAKNAYAAARLHGHVEKEYVAVVDGVLTGEGTIDLPIRRREGFGVMREVGEGGARCVTHWKAEESGRGMTKLSIRLETGRTHQIRVHFCHLGMPLVGDTMYGTASPLIARQALHCRRACFLQPVTGEPVRVVSEYPTDMQALFAAMR</sequence>
<comment type="caution">
    <text evidence="5">The sequence shown here is derived from an EMBL/GenBank/DDBJ whole genome shotgun (WGS) entry which is preliminary data.</text>
</comment>
<comment type="function">
    <text evidence="3">Responsible for synthesis of pseudouridine from uracil.</text>
</comment>
<evidence type="ECO:0000259" key="4">
    <source>
        <dbReference type="Pfam" id="PF00849"/>
    </source>
</evidence>
<evidence type="ECO:0000256" key="2">
    <source>
        <dbReference type="ARBA" id="ARBA00010876"/>
    </source>
</evidence>
<proteinExistence type="inferred from homology"/>
<name>A0ABV1E2R5_9FIRM</name>
<dbReference type="PANTHER" id="PTHR21600:SF35">
    <property type="entry name" value="PSEUDOURIDINE SYNTHASE"/>
    <property type="match status" value="1"/>
</dbReference>
<evidence type="ECO:0000256" key="3">
    <source>
        <dbReference type="RuleBase" id="RU362028"/>
    </source>
</evidence>
<feature type="domain" description="Pseudouridine synthase RsuA/RluA-like" evidence="4">
    <location>
        <begin position="89"/>
        <end position="232"/>
    </location>
</feature>
<dbReference type="Proteomes" id="UP001489509">
    <property type="component" value="Unassembled WGS sequence"/>
</dbReference>
<dbReference type="RefSeq" id="WP_349219873.1">
    <property type="nucleotide sequence ID" value="NZ_JBBMFD010000016.1"/>
</dbReference>
<evidence type="ECO:0000313" key="6">
    <source>
        <dbReference type="Proteomes" id="UP001489509"/>
    </source>
</evidence>
<dbReference type="EMBL" id="JBBMFD010000016">
    <property type="protein sequence ID" value="MEQ2441015.1"/>
    <property type="molecule type" value="Genomic_DNA"/>
</dbReference>
<reference evidence="5 6" key="1">
    <citation type="submission" date="2024-03" db="EMBL/GenBank/DDBJ databases">
        <title>Human intestinal bacterial collection.</title>
        <authorList>
            <person name="Pauvert C."/>
            <person name="Hitch T.C.A."/>
            <person name="Clavel T."/>
        </authorList>
    </citation>
    <scope>NUCLEOTIDE SEQUENCE [LARGE SCALE GENOMIC DNA]</scope>
    <source>
        <strain evidence="5 6">CLA-JM-H44</strain>
    </source>
</reference>
<keyword evidence="6" id="KW-1185">Reference proteome</keyword>
<dbReference type="InterPro" id="IPR006224">
    <property type="entry name" value="PsdUridine_synth_RluA-like_CS"/>
</dbReference>
<dbReference type="Gene3D" id="3.30.2350.10">
    <property type="entry name" value="Pseudouridine synthase"/>
    <property type="match status" value="1"/>
</dbReference>
<comment type="similarity">
    <text evidence="2 3">Belongs to the pseudouridine synthase RluA family.</text>
</comment>